<reference evidence="14" key="1">
    <citation type="submission" date="2020-05" db="UniProtKB">
        <authorList>
            <consortium name="EnsemblMetazoa"/>
        </authorList>
    </citation>
    <scope>IDENTIFICATION</scope>
    <source>
        <strain evidence="14">Aabys</strain>
    </source>
</reference>
<evidence type="ECO:0000256" key="10">
    <source>
        <dbReference type="ARBA" id="ARBA00052079"/>
    </source>
</evidence>
<evidence type="ECO:0000313" key="16">
    <source>
        <dbReference type="RefSeq" id="XP_005185361.1"/>
    </source>
</evidence>
<dbReference type="EC" id="3.4.21.-" evidence="11"/>
<feature type="signal peptide" evidence="11">
    <location>
        <begin position="1"/>
        <end position="16"/>
    </location>
</feature>
<sequence>MKVIVLFALLLAPVKGQQFNYAGNANAVSNNRRCENPNGRIGTCVAIHNCQVLMNSDREFVEASACGGGFGKTPYVCCSSDTGFELSPKTAVVESIFPNDYYGYNPTTENLRLLPVTVATDSLLPEPPTCGGEFIDNRIYGGNDANAYEFPWMAFLEYSNTDPFKESVCAGSLITSRYVITAAHCVTGPILLQKGELIGVRLGVLDYTKNSIFGEDNRSWRIEKKIIHENYRQQKTPVHDVALLRLSSNVRYSQTIRPICLPSVMPAYSLKTDTKLTVAGWGATETKSSSPIKQKVAVSLADQKFCRQQYGKFGLSIEPTHLCAGGSVAFQDSCRGDSGAPLMHYRNGAWVLEGIVSFGRRCGLQDWPGVYVRVALYTDWIKKKLRK</sequence>
<dbReference type="AlphaFoldDB" id="A0A1I8N8Y0"/>
<dbReference type="InterPro" id="IPR001314">
    <property type="entry name" value="Peptidase_S1A"/>
</dbReference>
<dbReference type="Proteomes" id="UP001652621">
    <property type="component" value="Unplaced"/>
</dbReference>
<dbReference type="InterPro" id="IPR043504">
    <property type="entry name" value="Peptidase_S1_PA_chymotrypsin"/>
</dbReference>
<dbReference type="Gene3D" id="3.30.1640.30">
    <property type="match status" value="1"/>
</dbReference>
<accession>A0A1I8N8Y0</accession>
<dbReference type="OrthoDB" id="9981647at2759"/>
<dbReference type="eggNOG" id="KOG3627">
    <property type="taxonomic scope" value="Eukaryota"/>
</dbReference>
<evidence type="ECO:0000256" key="5">
    <source>
        <dbReference type="ARBA" id="ARBA00022820"/>
    </source>
</evidence>
<dbReference type="InterPro" id="IPR009003">
    <property type="entry name" value="Peptidase_S1_PA"/>
</dbReference>
<protein>
    <recommendedName>
        <fullName evidence="11">CLIP domain-containing serine protease</fullName>
        <ecNumber evidence="11">3.4.21.-</ecNumber>
    </recommendedName>
</protein>
<evidence type="ECO:0000256" key="2">
    <source>
        <dbReference type="ARBA" id="ARBA00022670"/>
    </source>
</evidence>
<evidence type="ECO:0000256" key="9">
    <source>
        <dbReference type="ARBA" id="ARBA00023157"/>
    </source>
</evidence>
<evidence type="ECO:0000256" key="1">
    <source>
        <dbReference type="ARBA" id="ARBA00022659"/>
    </source>
</evidence>
<evidence type="ECO:0000313" key="15">
    <source>
        <dbReference type="Proteomes" id="UP001652621"/>
    </source>
</evidence>
<dbReference type="InterPro" id="IPR038565">
    <property type="entry name" value="CLIP_sf"/>
</dbReference>
<dbReference type="PANTHER" id="PTHR24264">
    <property type="entry name" value="TRYPSIN-RELATED"/>
    <property type="match status" value="1"/>
</dbReference>
<keyword evidence="15" id="KW-1185">Reference proteome</keyword>
<evidence type="ECO:0000256" key="7">
    <source>
        <dbReference type="ARBA" id="ARBA00022837"/>
    </source>
</evidence>
<dbReference type="STRING" id="7370.A0A1I8N8Y0"/>
<dbReference type="InterPro" id="IPR001254">
    <property type="entry name" value="Trypsin_dom"/>
</dbReference>
<dbReference type="PANTHER" id="PTHR24264:SF54">
    <property type="entry name" value="PEPTIDASE S1 DOMAIN-CONTAINING PROTEIN"/>
    <property type="match status" value="1"/>
</dbReference>
<keyword evidence="11" id="KW-0964">Secreted</keyword>
<dbReference type="KEGG" id="mde:101900970"/>
<dbReference type="SMART" id="SM00020">
    <property type="entry name" value="Tryp_SPc"/>
    <property type="match status" value="1"/>
</dbReference>
<comment type="similarity">
    <text evidence="11">Belongs to the peptidase S1 family. CLIP subfamily.</text>
</comment>
<keyword evidence="6 11" id="KW-0720">Serine protease</keyword>
<keyword evidence="7" id="KW-0106">Calcium</keyword>
<dbReference type="PRINTS" id="PR00722">
    <property type="entry name" value="CHYMOTRYPSIN"/>
</dbReference>
<dbReference type="SMART" id="SM00680">
    <property type="entry name" value="CLIP"/>
    <property type="match status" value="1"/>
</dbReference>
<evidence type="ECO:0000256" key="8">
    <source>
        <dbReference type="ARBA" id="ARBA00023145"/>
    </source>
</evidence>
<evidence type="ECO:0000256" key="3">
    <source>
        <dbReference type="ARBA" id="ARBA00022729"/>
    </source>
</evidence>
<dbReference type="InterPro" id="IPR050127">
    <property type="entry name" value="Serine_Proteases_S1"/>
</dbReference>
<gene>
    <name evidence="14" type="primary">101900970</name>
    <name evidence="16" type="synonym">LOC101900970</name>
</gene>
<dbReference type="PROSITE" id="PS50240">
    <property type="entry name" value="TRYPSIN_DOM"/>
    <property type="match status" value="1"/>
</dbReference>
<dbReference type="InterPro" id="IPR022700">
    <property type="entry name" value="CLIP"/>
</dbReference>
<dbReference type="Pfam" id="PF12032">
    <property type="entry name" value="CLIP"/>
    <property type="match status" value="1"/>
</dbReference>
<keyword evidence="4 11" id="KW-0378">Hydrolase</keyword>
<keyword evidence="1" id="KW-0768">Sushi</keyword>
<keyword evidence="8" id="KW-0865">Zymogen</keyword>
<dbReference type="EnsemblMetazoa" id="MDOA012799-RC">
    <property type="protein sequence ID" value="MDOA012799-PC"/>
    <property type="gene ID" value="MDOA012799"/>
</dbReference>
<name>A0A1I8N8Y0_MUSDO</name>
<evidence type="ECO:0000256" key="6">
    <source>
        <dbReference type="ARBA" id="ARBA00022825"/>
    </source>
</evidence>
<reference evidence="16" key="2">
    <citation type="submission" date="2025-04" db="UniProtKB">
        <authorList>
            <consortium name="RefSeq"/>
        </authorList>
    </citation>
    <scope>IDENTIFICATION</scope>
    <source>
        <strain evidence="16">Aabys</strain>
    </source>
</reference>
<keyword evidence="3 11" id="KW-0732">Signal</keyword>
<dbReference type="SUPFAM" id="SSF50494">
    <property type="entry name" value="Trypsin-like serine proteases"/>
    <property type="match status" value="1"/>
</dbReference>
<dbReference type="Pfam" id="PF00089">
    <property type="entry name" value="Trypsin"/>
    <property type="match status" value="1"/>
</dbReference>
<dbReference type="CDD" id="cd00190">
    <property type="entry name" value="Tryp_SPc"/>
    <property type="match status" value="1"/>
</dbReference>
<dbReference type="FunFam" id="2.40.10.10:FF:000120">
    <property type="entry name" value="Putative serine protease"/>
    <property type="match status" value="1"/>
</dbReference>
<feature type="domain" description="Clip" evidence="13">
    <location>
        <begin position="33"/>
        <end position="78"/>
    </location>
</feature>
<evidence type="ECO:0000256" key="11">
    <source>
        <dbReference type="RuleBase" id="RU366078"/>
    </source>
</evidence>
<evidence type="ECO:0000259" key="12">
    <source>
        <dbReference type="PROSITE" id="PS50240"/>
    </source>
</evidence>
<keyword evidence="9" id="KW-1015">Disulfide bond</keyword>
<evidence type="ECO:0000313" key="14">
    <source>
        <dbReference type="EnsemblMetazoa" id="MDOA012799-PB"/>
    </source>
</evidence>
<dbReference type="GO" id="GO:0005615">
    <property type="term" value="C:extracellular space"/>
    <property type="evidence" value="ECO:0007669"/>
    <property type="project" value="TreeGrafter"/>
</dbReference>
<dbReference type="GO" id="GO:0006508">
    <property type="term" value="P:proteolysis"/>
    <property type="evidence" value="ECO:0007669"/>
    <property type="project" value="UniProtKB-KW"/>
</dbReference>
<dbReference type="GO" id="GO:0004252">
    <property type="term" value="F:serine-type endopeptidase activity"/>
    <property type="evidence" value="ECO:0007669"/>
    <property type="project" value="UniProtKB-UniRule"/>
</dbReference>
<dbReference type="VEuPathDB" id="VectorBase:MDOMA2_000923"/>
<dbReference type="PROSITE" id="PS51888">
    <property type="entry name" value="CLIP"/>
    <property type="match status" value="1"/>
</dbReference>
<dbReference type="PROSITE" id="PS00134">
    <property type="entry name" value="TRYPSIN_HIS"/>
    <property type="match status" value="1"/>
</dbReference>
<dbReference type="Gene3D" id="2.40.10.10">
    <property type="entry name" value="Trypsin-like serine proteases"/>
    <property type="match status" value="2"/>
</dbReference>
<proteinExistence type="inferred from homology"/>
<comment type="catalytic activity">
    <reaction evidence="10">
        <text>Selective cleavage of 103-Arg-|-Ser-104 and 124-Ile-|-Ile-125 bonds in Limulus clotting factor B to form activated factor B. Cleavage of -Pro-Arg-|-Xaa- bonds in synthetic substrates.</text>
        <dbReference type="EC" id="3.4.21.84"/>
    </reaction>
</comment>
<dbReference type="VEuPathDB" id="VectorBase:MDOA012799"/>
<dbReference type="RefSeq" id="XP_005185361.1">
    <property type="nucleotide sequence ID" value="XM_005185304.3"/>
</dbReference>
<comment type="subcellular location">
    <subcellularLocation>
        <location evidence="11">Secreted</location>
    </subcellularLocation>
</comment>
<feature type="chain" id="PRO_5014271652" description="CLIP domain-containing serine protease" evidence="11">
    <location>
        <begin position="17"/>
        <end position="387"/>
    </location>
</feature>
<comment type="domain">
    <text evidence="11">The clip domain consists of 35-55 residues which are 'knitted' together usually by 3 conserved disulfide bonds forming a clip-like compact structure.</text>
</comment>
<evidence type="ECO:0000256" key="4">
    <source>
        <dbReference type="ARBA" id="ARBA00022801"/>
    </source>
</evidence>
<keyword evidence="5" id="KW-0353">Hemolymph clotting</keyword>
<evidence type="ECO:0000259" key="13">
    <source>
        <dbReference type="PROSITE" id="PS51888"/>
    </source>
</evidence>
<keyword evidence="2 11" id="KW-0645">Protease</keyword>
<feature type="domain" description="Peptidase S1" evidence="12">
    <location>
        <begin position="139"/>
        <end position="386"/>
    </location>
</feature>
<dbReference type="GO" id="GO:0042381">
    <property type="term" value="P:hemolymph coagulation"/>
    <property type="evidence" value="ECO:0007669"/>
    <property type="project" value="UniProtKB-KW"/>
</dbReference>
<dbReference type="EnsemblMetazoa" id="MDOA012799-RB">
    <property type="protein sequence ID" value="MDOA012799-PB"/>
    <property type="gene ID" value="MDOA012799"/>
</dbReference>
<dbReference type="InterPro" id="IPR018114">
    <property type="entry name" value="TRYPSIN_HIS"/>
</dbReference>
<organism evidence="14">
    <name type="scientific">Musca domestica</name>
    <name type="common">House fly</name>
    <dbReference type="NCBI Taxonomy" id="7370"/>
    <lineage>
        <taxon>Eukaryota</taxon>
        <taxon>Metazoa</taxon>
        <taxon>Ecdysozoa</taxon>
        <taxon>Arthropoda</taxon>
        <taxon>Hexapoda</taxon>
        <taxon>Insecta</taxon>
        <taxon>Pterygota</taxon>
        <taxon>Neoptera</taxon>
        <taxon>Endopterygota</taxon>
        <taxon>Diptera</taxon>
        <taxon>Brachycera</taxon>
        <taxon>Muscomorpha</taxon>
        <taxon>Muscoidea</taxon>
        <taxon>Muscidae</taxon>
        <taxon>Musca</taxon>
    </lineage>
</organism>
<dbReference type="GeneID" id="101900970"/>